<dbReference type="GeneID" id="56082259"/>
<evidence type="ECO:0000313" key="3">
    <source>
        <dbReference type="Proteomes" id="UP000509346"/>
    </source>
</evidence>
<reference evidence="2 3" key="1">
    <citation type="submission" date="2020-07" db="EMBL/GenBank/DDBJ databases">
        <title>Halosimplex litoreum sp. nov. and Halosimplex rubrum sp. nov., isolated from different salt environments.</title>
        <authorList>
            <person name="Cui H."/>
        </authorList>
    </citation>
    <scope>NUCLEOTIDE SEQUENCE [LARGE SCALE GENOMIC DNA]</scope>
    <source>
        <strain evidence="2 3">R2</strain>
    </source>
</reference>
<organism evidence="2 3">
    <name type="scientific">Halosimplex pelagicum</name>
    <dbReference type="NCBI Taxonomy" id="869886"/>
    <lineage>
        <taxon>Archaea</taxon>
        <taxon>Methanobacteriati</taxon>
        <taxon>Methanobacteriota</taxon>
        <taxon>Stenosarchaea group</taxon>
        <taxon>Halobacteria</taxon>
        <taxon>Halobacteriales</taxon>
        <taxon>Haloarculaceae</taxon>
        <taxon>Halosimplex</taxon>
    </lineage>
</organism>
<dbReference type="RefSeq" id="WP_179921217.1">
    <property type="nucleotide sequence ID" value="NZ_CP058909.1"/>
</dbReference>
<feature type="domain" description="Halobacterial output" evidence="1">
    <location>
        <begin position="19"/>
        <end position="81"/>
    </location>
</feature>
<gene>
    <name evidence="2" type="ORF">HZS54_06680</name>
</gene>
<dbReference type="Pfam" id="PF18545">
    <property type="entry name" value="HalOD1"/>
    <property type="match status" value="1"/>
</dbReference>
<dbReference type="InterPro" id="IPR040624">
    <property type="entry name" value="HalOD1"/>
</dbReference>
<name>A0A7D5T8V6_9EURY</name>
<dbReference type="EMBL" id="CP058909">
    <property type="protein sequence ID" value="QLH81330.1"/>
    <property type="molecule type" value="Genomic_DNA"/>
</dbReference>
<dbReference type="AlphaFoldDB" id="A0A7D5T8V6"/>
<dbReference type="OrthoDB" id="269449at2157"/>
<evidence type="ECO:0000259" key="1">
    <source>
        <dbReference type="Pfam" id="PF18545"/>
    </source>
</evidence>
<dbReference type="Proteomes" id="UP000509346">
    <property type="component" value="Chromosome"/>
</dbReference>
<sequence length="90" mass="10000">MDGSVTSRVALQRQYDCTETPPSHAIVAALATIKNCSPAALVEPRLSDHIDPDALNQLVRDSEHASVSFSIERYQVQIDESELTIRLHDR</sequence>
<proteinExistence type="predicted"/>
<protein>
    <recommendedName>
        <fullName evidence="1">Halobacterial output domain-containing protein</fullName>
    </recommendedName>
</protein>
<evidence type="ECO:0000313" key="2">
    <source>
        <dbReference type="EMBL" id="QLH81330.1"/>
    </source>
</evidence>
<accession>A0A7D5T8V6</accession>
<keyword evidence="3" id="KW-1185">Reference proteome</keyword>
<dbReference type="KEGG" id="hpel:HZS54_06680"/>